<sequence length="94" mass="10090">MPEPVDAERMRTVLAIVIGLVLAVVVVMVTRSNPAWRGRALAGFIAVWFVACAVDTYAGVNAGYSLGEELLIHLVIFVVPALAAYLLARRLAPN</sequence>
<feature type="transmembrane region" description="Helical" evidence="1">
    <location>
        <begin position="12"/>
        <end position="29"/>
    </location>
</feature>
<feature type="transmembrane region" description="Helical" evidence="1">
    <location>
        <begin position="41"/>
        <end position="64"/>
    </location>
</feature>
<organism evidence="2 3">
    <name type="scientific">Pseudonocardia eucalypti</name>
    <dbReference type="NCBI Taxonomy" id="648755"/>
    <lineage>
        <taxon>Bacteria</taxon>
        <taxon>Bacillati</taxon>
        <taxon>Actinomycetota</taxon>
        <taxon>Actinomycetes</taxon>
        <taxon>Pseudonocardiales</taxon>
        <taxon>Pseudonocardiaceae</taxon>
        <taxon>Pseudonocardia</taxon>
    </lineage>
</organism>
<name>A0ABP9R6F7_9PSEU</name>
<accession>A0ABP9R6F7</accession>
<dbReference type="Proteomes" id="UP001428817">
    <property type="component" value="Unassembled WGS sequence"/>
</dbReference>
<keyword evidence="1" id="KW-0472">Membrane</keyword>
<keyword evidence="1" id="KW-1133">Transmembrane helix</keyword>
<evidence type="ECO:0000313" key="2">
    <source>
        <dbReference type="EMBL" id="GAA5172309.1"/>
    </source>
</evidence>
<reference evidence="3" key="1">
    <citation type="journal article" date="2019" name="Int. J. Syst. Evol. Microbiol.">
        <title>The Global Catalogue of Microorganisms (GCM) 10K type strain sequencing project: providing services to taxonomists for standard genome sequencing and annotation.</title>
        <authorList>
            <consortium name="The Broad Institute Genomics Platform"/>
            <consortium name="The Broad Institute Genome Sequencing Center for Infectious Disease"/>
            <person name="Wu L."/>
            <person name="Ma J."/>
        </authorList>
    </citation>
    <scope>NUCLEOTIDE SEQUENCE [LARGE SCALE GENOMIC DNA]</scope>
    <source>
        <strain evidence="3">JCM 18303</strain>
    </source>
</reference>
<proteinExistence type="predicted"/>
<protein>
    <submittedName>
        <fullName evidence="2">Uncharacterized protein</fullName>
    </submittedName>
</protein>
<dbReference type="RefSeq" id="WP_185065165.1">
    <property type="nucleotide sequence ID" value="NZ_BAABJP010000051.1"/>
</dbReference>
<keyword evidence="1" id="KW-0812">Transmembrane</keyword>
<feature type="transmembrane region" description="Helical" evidence="1">
    <location>
        <begin position="70"/>
        <end position="88"/>
    </location>
</feature>
<dbReference type="EMBL" id="BAABJP010000051">
    <property type="protein sequence ID" value="GAA5172309.1"/>
    <property type="molecule type" value="Genomic_DNA"/>
</dbReference>
<comment type="caution">
    <text evidence="2">The sequence shown here is derived from an EMBL/GenBank/DDBJ whole genome shotgun (WGS) entry which is preliminary data.</text>
</comment>
<evidence type="ECO:0000256" key="1">
    <source>
        <dbReference type="SAM" id="Phobius"/>
    </source>
</evidence>
<keyword evidence="3" id="KW-1185">Reference proteome</keyword>
<evidence type="ECO:0000313" key="3">
    <source>
        <dbReference type="Proteomes" id="UP001428817"/>
    </source>
</evidence>
<gene>
    <name evidence="2" type="ORF">GCM10023321_71980</name>
</gene>